<dbReference type="RefSeq" id="WP_099104780.1">
    <property type="nucleotide sequence ID" value="NZ_JAATJF010000001.1"/>
</dbReference>
<feature type="signal peptide" evidence="5">
    <location>
        <begin position="1"/>
        <end position="18"/>
    </location>
</feature>
<dbReference type="GO" id="GO:0009055">
    <property type="term" value="F:electron transfer activity"/>
    <property type="evidence" value="ECO:0007669"/>
    <property type="project" value="InterPro"/>
</dbReference>
<dbReference type="SUPFAM" id="SSF46626">
    <property type="entry name" value="Cytochrome c"/>
    <property type="match status" value="1"/>
</dbReference>
<dbReference type="GO" id="GO:0020037">
    <property type="term" value="F:heme binding"/>
    <property type="evidence" value="ECO:0007669"/>
    <property type="project" value="InterPro"/>
</dbReference>
<feature type="compositionally biased region" description="Polar residues" evidence="4">
    <location>
        <begin position="291"/>
        <end position="304"/>
    </location>
</feature>
<feature type="region of interest" description="Disordered" evidence="4">
    <location>
        <begin position="274"/>
        <end position="304"/>
    </location>
</feature>
<dbReference type="Pfam" id="PF13442">
    <property type="entry name" value="Cytochrome_CBB3"/>
    <property type="match status" value="1"/>
</dbReference>
<evidence type="ECO:0000313" key="7">
    <source>
        <dbReference type="EMBL" id="PHK99801.1"/>
    </source>
</evidence>
<accession>A0A2G0CIJ3</accession>
<keyword evidence="1" id="KW-0349">Heme</keyword>
<feature type="domain" description="Cytochrome c" evidence="6">
    <location>
        <begin position="153"/>
        <end position="237"/>
    </location>
</feature>
<dbReference type="InterPro" id="IPR036909">
    <property type="entry name" value="Cyt_c-like_dom_sf"/>
</dbReference>
<keyword evidence="3" id="KW-0408">Iron</keyword>
<dbReference type="PROSITE" id="PS51257">
    <property type="entry name" value="PROKAR_LIPOPROTEIN"/>
    <property type="match status" value="1"/>
</dbReference>
<sequence>MKLHNLIMILVLAAAVTACSDAEEDFPGSEYMPDMAHSIAMEANTYNYYYYNTWDDRSTIKLGELAYPKYTVDGTVPRGYAGQYIPGMQPPGGLGDAESMLGKLMESDSPNAMAIPTNGHVPYYYEDTPEGREAAIADNMSNPFPITESGLVRGANLYSIYCGICHGEAGDGLGYIYDTDKNPQAKYPAAPASFLRPEFLEASNGRYYHAIMYGYNVMGGYADKMNYEERWQVIHFIRSLQAKETETEYTEQVNTFNPSVATPLVDFDPLAHRSTPFTNEATDNPELMSEAATNGPAQSTFRKK</sequence>
<evidence type="ECO:0000256" key="3">
    <source>
        <dbReference type="ARBA" id="ARBA00023004"/>
    </source>
</evidence>
<name>A0A2G0CIJ3_9BACT</name>
<proteinExistence type="predicted"/>
<dbReference type="InterPro" id="IPR009056">
    <property type="entry name" value="Cyt_c-like_dom"/>
</dbReference>
<keyword evidence="8" id="KW-1185">Reference proteome</keyword>
<dbReference type="OrthoDB" id="9796771at2"/>
<evidence type="ECO:0000256" key="2">
    <source>
        <dbReference type="ARBA" id="ARBA00022723"/>
    </source>
</evidence>
<feature type="chain" id="PRO_5013740001" description="Cytochrome c domain-containing protein" evidence="5">
    <location>
        <begin position="19"/>
        <end position="304"/>
    </location>
</feature>
<evidence type="ECO:0000256" key="5">
    <source>
        <dbReference type="SAM" id="SignalP"/>
    </source>
</evidence>
<dbReference type="Proteomes" id="UP000226437">
    <property type="component" value="Unassembled WGS sequence"/>
</dbReference>
<keyword evidence="5" id="KW-0732">Signal</keyword>
<dbReference type="GO" id="GO:0046872">
    <property type="term" value="F:metal ion binding"/>
    <property type="evidence" value="ECO:0007669"/>
    <property type="project" value="UniProtKB-KW"/>
</dbReference>
<evidence type="ECO:0000256" key="4">
    <source>
        <dbReference type="SAM" id="MobiDB-lite"/>
    </source>
</evidence>
<evidence type="ECO:0000259" key="6">
    <source>
        <dbReference type="Pfam" id="PF13442"/>
    </source>
</evidence>
<dbReference type="PANTHER" id="PTHR40394:SF2">
    <property type="entry name" value="QUINOL:CYTOCHROME C OXIDOREDUCTASE MEMBRANE PROTEIN"/>
    <property type="match status" value="1"/>
</dbReference>
<reference evidence="7 8" key="1">
    <citation type="submission" date="2017-10" db="EMBL/GenBank/DDBJ databases">
        <title>The draft genome sequence of Lewinella marina KCTC 32374.</title>
        <authorList>
            <person name="Wang K."/>
        </authorList>
    </citation>
    <scope>NUCLEOTIDE SEQUENCE [LARGE SCALE GENOMIC DNA]</scope>
    <source>
        <strain evidence="7 8">MKG-38</strain>
    </source>
</reference>
<gene>
    <name evidence="7" type="ORF">CGL56_01780</name>
</gene>
<keyword evidence="2" id="KW-0479">Metal-binding</keyword>
<dbReference type="PANTHER" id="PTHR40394">
    <property type="entry name" value="LIPOPROTEIN-RELATED"/>
    <property type="match status" value="1"/>
</dbReference>
<dbReference type="EMBL" id="PDLO01000001">
    <property type="protein sequence ID" value="PHK99801.1"/>
    <property type="molecule type" value="Genomic_DNA"/>
</dbReference>
<dbReference type="AlphaFoldDB" id="A0A2G0CIJ3"/>
<organism evidence="7 8">
    <name type="scientific">Neolewinella marina</name>
    <dbReference type="NCBI Taxonomy" id="438751"/>
    <lineage>
        <taxon>Bacteria</taxon>
        <taxon>Pseudomonadati</taxon>
        <taxon>Bacteroidota</taxon>
        <taxon>Saprospiria</taxon>
        <taxon>Saprospirales</taxon>
        <taxon>Lewinellaceae</taxon>
        <taxon>Neolewinella</taxon>
    </lineage>
</organism>
<comment type="caution">
    <text evidence="7">The sequence shown here is derived from an EMBL/GenBank/DDBJ whole genome shotgun (WGS) entry which is preliminary data.</text>
</comment>
<dbReference type="Gene3D" id="1.10.760.10">
    <property type="entry name" value="Cytochrome c-like domain"/>
    <property type="match status" value="1"/>
</dbReference>
<evidence type="ECO:0000256" key="1">
    <source>
        <dbReference type="ARBA" id="ARBA00022617"/>
    </source>
</evidence>
<evidence type="ECO:0000313" key="8">
    <source>
        <dbReference type="Proteomes" id="UP000226437"/>
    </source>
</evidence>
<protein>
    <recommendedName>
        <fullName evidence="6">Cytochrome c domain-containing protein</fullName>
    </recommendedName>
</protein>